<protein>
    <submittedName>
        <fullName evidence="5">FadR/GntR family transcriptional regulator</fullName>
    </submittedName>
</protein>
<evidence type="ECO:0000259" key="4">
    <source>
        <dbReference type="PROSITE" id="PS50949"/>
    </source>
</evidence>
<organism evidence="5 6">
    <name type="scientific">Yanghanlia caeni</name>
    <dbReference type="NCBI Taxonomy" id="3064283"/>
    <lineage>
        <taxon>Bacteria</taxon>
        <taxon>Pseudomonadati</taxon>
        <taxon>Pseudomonadota</taxon>
        <taxon>Betaproteobacteria</taxon>
        <taxon>Burkholderiales</taxon>
        <taxon>Alcaligenaceae</taxon>
        <taxon>Yanghanlia</taxon>
    </lineage>
</organism>
<dbReference type="InterPro" id="IPR000524">
    <property type="entry name" value="Tscrpt_reg_HTH_GntR"/>
</dbReference>
<feature type="domain" description="HTH gntR-type" evidence="4">
    <location>
        <begin position="21"/>
        <end position="89"/>
    </location>
</feature>
<name>A0ABU1D566_9BURK</name>
<evidence type="ECO:0000313" key="6">
    <source>
        <dbReference type="Proteomes" id="UP001232156"/>
    </source>
</evidence>
<dbReference type="PANTHER" id="PTHR43537:SF5">
    <property type="entry name" value="UXU OPERON TRANSCRIPTIONAL REGULATOR"/>
    <property type="match status" value="1"/>
</dbReference>
<proteinExistence type="predicted"/>
<comment type="caution">
    <text evidence="5">The sequence shown here is derived from an EMBL/GenBank/DDBJ whole genome shotgun (WGS) entry which is preliminary data.</text>
</comment>
<dbReference type="EMBL" id="JAUZQE010000010">
    <property type="protein sequence ID" value="MDR4125511.1"/>
    <property type="molecule type" value="Genomic_DNA"/>
</dbReference>
<dbReference type="PRINTS" id="PR00035">
    <property type="entry name" value="HTHGNTR"/>
</dbReference>
<gene>
    <name evidence="5" type="ORF">Q8947_05885</name>
</gene>
<keyword evidence="6" id="KW-1185">Reference proteome</keyword>
<keyword evidence="3" id="KW-0804">Transcription</keyword>
<evidence type="ECO:0000313" key="5">
    <source>
        <dbReference type="EMBL" id="MDR4125511.1"/>
    </source>
</evidence>
<keyword evidence="2" id="KW-0238">DNA-binding</keyword>
<dbReference type="SMART" id="SM00895">
    <property type="entry name" value="FCD"/>
    <property type="match status" value="1"/>
</dbReference>
<dbReference type="PROSITE" id="PS50949">
    <property type="entry name" value="HTH_GNTR"/>
    <property type="match status" value="1"/>
</dbReference>
<dbReference type="PANTHER" id="PTHR43537">
    <property type="entry name" value="TRANSCRIPTIONAL REGULATOR, GNTR FAMILY"/>
    <property type="match status" value="1"/>
</dbReference>
<dbReference type="InterPro" id="IPR011711">
    <property type="entry name" value="GntR_C"/>
</dbReference>
<dbReference type="Gene3D" id="1.10.10.10">
    <property type="entry name" value="Winged helix-like DNA-binding domain superfamily/Winged helix DNA-binding domain"/>
    <property type="match status" value="1"/>
</dbReference>
<dbReference type="Gene3D" id="1.20.120.530">
    <property type="entry name" value="GntR ligand-binding domain-like"/>
    <property type="match status" value="1"/>
</dbReference>
<dbReference type="SMART" id="SM00345">
    <property type="entry name" value="HTH_GNTR"/>
    <property type="match status" value="1"/>
</dbReference>
<dbReference type="SUPFAM" id="SSF46785">
    <property type="entry name" value="Winged helix' DNA-binding domain"/>
    <property type="match status" value="1"/>
</dbReference>
<dbReference type="CDD" id="cd07377">
    <property type="entry name" value="WHTH_GntR"/>
    <property type="match status" value="1"/>
</dbReference>
<dbReference type="Pfam" id="PF07729">
    <property type="entry name" value="FCD"/>
    <property type="match status" value="1"/>
</dbReference>
<dbReference type="InterPro" id="IPR036390">
    <property type="entry name" value="WH_DNA-bd_sf"/>
</dbReference>
<sequence>MTSHTLADPAQASDLYIGMPANLPKHVADKLMQMVTSGALKPGGRLPTEAQLAATFGVSRNVLREAVASLRSRGILETRRGIGTFVSETALHASFSVDPDDLLEPQTVTHIYQLRLEVESGAAAIAAQQRTEEQLARLEQALVRVNDSAPNWEEGAESAVDFHVEIARATNNPYFEQLMAHLRGVIHKAVRTLRYSSDGTSRTAQVEAEHRAIFEAIRQRDADAARTAMRAHLQSGMYNYQRLFREGKRP</sequence>
<evidence type="ECO:0000256" key="2">
    <source>
        <dbReference type="ARBA" id="ARBA00023125"/>
    </source>
</evidence>
<dbReference type="Pfam" id="PF00392">
    <property type="entry name" value="GntR"/>
    <property type="match status" value="1"/>
</dbReference>
<evidence type="ECO:0000256" key="1">
    <source>
        <dbReference type="ARBA" id="ARBA00023015"/>
    </source>
</evidence>
<dbReference type="SUPFAM" id="SSF48008">
    <property type="entry name" value="GntR ligand-binding domain-like"/>
    <property type="match status" value="1"/>
</dbReference>
<dbReference type="RefSeq" id="WP_347286702.1">
    <property type="nucleotide sequence ID" value="NZ_JAUZQE010000010.1"/>
</dbReference>
<dbReference type="Proteomes" id="UP001232156">
    <property type="component" value="Unassembled WGS sequence"/>
</dbReference>
<dbReference type="InterPro" id="IPR008920">
    <property type="entry name" value="TF_FadR/GntR_C"/>
</dbReference>
<keyword evidence="1" id="KW-0805">Transcription regulation</keyword>
<evidence type="ECO:0000256" key="3">
    <source>
        <dbReference type="ARBA" id="ARBA00023163"/>
    </source>
</evidence>
<dbReference type="InterPro" id="IPR036388">
    <property type="entry name" value="WH-like_DNA-bd_sf"/>
</dbReference>
<accession>A0ABU1D566</accession>
<reference evidence="5 6" key="1">
    <citation type="submission" date="2023-08" db="EMBL/GenBank/DDBJ databases">
        <title>Alcaligenaceae gen. nov., a novel taxon isolated from the sludge of Yixing Pesticide Factory.</title>
        <authorList>
            <person name="Ruan L."/>
        </authorList>
    </citation>
    <scope>NUCLEOTIDE SEQUENCE [LARGE SCALE GENOMIC DNA]</scope>
    <source>
        <strain evidence="5 6">LG-2</strain>
    </source>
</reference>